<dbReference type="STRING" id="159087.Daro_1910"/>
<name>Q47ES5_DECAR</name>
<proteinExistence type="predicted"/>
<evidence type="ECO:0000313" key="1">
    <source>
        <dbReference type="EMBL" id="AAZ46656.1"/>
    </source>
</evidence>
<accession>Q47ES5</accession>
<protein>
    <submittedName>
        <fullName evidence="1">Uncharacterized protein</fullName>
    </submittedName>
</protein>
<reference evidence="1" key="1">
    <citation type="submission" date="2005-08" db="EMBL/GenBank/DDBJ databases">
        <title>Complete sequence of Dechloromonas aromatica RCB.</title>
        <authorList>
            <person name="Salinero K.K."/>
            <person name="Copeland A."/>
            <person name="Lucas S."/>
            <person name="Lapidus A."/>
            <person name="Barry K."/>
            <person name="Detter J.C."/>
            <person name="Glavina T."/>
            <person name="Hammon N."/>
            <person name="Israni S."/>
            <person name="Pitluck S."/>
            <person name="Di Bartolo G."/>
            <person name="Trong S."/>
            <person name="Schmutz J."/>
            <person name="Larimer F."/>
            <person name="Land M."/>
            <person name="Ivanova N."/>
            <person name="Richardson P."/>
        </authorList>
    </citation>
    <scope>NUCLEOTIDE SEQUENCE</scope>
    <source>
        <strain evidence="1">RCB</strain>
    </source>
</reference>
<dbReference type="KEGG" id="dar:Daro_1910"/>
<dbReference type="HOGENOM" id="CLU_2478153_0_0_4"/>
<sequence length="87" mass="10040">MFSAKLYRLIALTTANFQNVFCPHFSDRRCLGRLFLPGMVLGDNSWGFFRLRRRFAAGAFFHRALKQGIGKMTASDGLKPEYRPTHR</sequence>
<gene>
    <name evidence="1" type="ordered locus">Daro_1910</name>
</gene>
<dbReference type="AlphaFoldDB" id="Q47ES5"/>
<organism evidence="1">
    <name type="scientific">Dechloromonas aromatica (strain RCB)</name>
    <dbReference type="NCBI Taxonomy" id="159087"/>
    <lineage>
        <taxon>Bacteria</taxon>
        <taxon>Pseudomonadati</taxon>
        <taxon>Pseudomonadota</taxon>
        <taxon>Betaproteobacteria</taxon>
        <taxon>Rhodocyclales</taxon>
        <taxon>Azonexaceae</taxon>
        <taxon>Dechloromonas</taxon>
    </lineage>
</organism>
<dbReference type="EMBL" id="CP000089">
    <property type="protein sequence ID" value="AAZ46656.1"/>
    <property type="molecule type" value="Genomic_DNA"/>
</dbReference>